<evidence type="ECO:0000256" key="5">
    <source>
        <dbReference type="ARBA" id="ARBA00023125"/>
    </source>
</evidence>
<dbReference type="GO" id="GO:0005829">
    <property type="term" value="C:cytosol"/>
    <property type="evidence" value="ECO:0007669"/>
    <property type="project" value="TreeGrafter"/>
</dbReference>
<keyword evidence="3" id="KW-0902">Two-component regulatory system</keyword>
<evidence type="ECO:0000313" key="11">
    <source>
        <dbReference type="Proteomes" id="UP000607645"/>
    </source>
</evidence>
<reference evidence="10" key="1">
    <citation type="submission" date="2020-08" db="EMBL/GenBank/DDBJ databases">
        <title>Genome public.</title>
        <authorList>
            <person name="Liu C."/>
            <person name="Sun Q."/>
        </authorList>
    </citation>
    <scope>NUCLEOTIDE SEQUENCE</scope>
    <source>
        <strain evidence="10">NSJ-52</strain>
    </source>
</reference>
<dbReference type="SUPFAM" id="SSF52172">
    <property type="entry name" value="CheY-like"/>
    <property type="match status" value="1"/>
</dbReference>
<accession>A0A8J6MEX6</accession>
<comment type="function">
    <text evidence="7">May play the central regulatory role in sporulation. It may be an element of the effector pathway responsible for the activation of sporulation genes in response to nutritional stress. Spo0A may act in concert with spo0H (a sigma factor) to control the expression of some genes that are critical to the sporulation process.</text>
</comment>
<dbReference type="Gene3D" id="1.10.10.10">
    <property type="entry name" value="Winged helix-like DNA-binding domain superfamily/Winged helix DNA-binding domain"/>
    <property type="match status" value="1"/>
</dbReference>
<dbReference type="InterPro" id="IPR014879">
    <property type="entry name" value="Spo0A_C"/>
</dbReference>
<dbReference type="Proteomes" id="UP000607645">
    <property type="component" value="Unassembled WGS sequence"/>
</dbReference>
<dbReference type="GO" id="GO:0032993">
    <property type="term" value="C:protein-DNA complex"/>
    <property type="evidence" value="ECO:0007669"/>
    <property type="project" value="TreeGrafter"/>
</dbReference>
<dbReference type="PANTHER" id="PTHR48111:SF1">
    <property type="entry name" value="TWO-COMPONENT RESPONSE REGULATOR ORR33"/>
    <property type="match status" value="1"/>
</dbReference>
<evidence type="ECO:0000256" key="8">
    <source>
        <dbReference type="PROSITE-ProRule" id="PRU00169"/>
    </source>
</evidence>
<evidence type="ECO:0000259" key="9">
    <source>
        <dbReference type="PROSITE" id="PS50110"/>
    </source>
</evidence>
<evidence type="ECO:0000313" key="10">
    <source>
        <dbReference type="EMBL" id="MBC5738786.1"/>
    </source>
</evidence>
<dbReference type="GO" id="GO:0000976">
    <property type="term" value="F:transcription cis-regulatory region binding"/>
    <property type="evidence" value="ECO:0007669"/>
    <property type="project" value="TreeGrafter"/>
</dbReference>
<dbReference type="InterPro" id="IPR001789">
    <property type="entry name" value="Sig_transdc_resp-reg_receiver"/>
</dbReference>
<keyword evidence="4" id="KW-0805">Transcription regulation</keyword>
<feature type="domain" description="Response regulatory" evidence="9">
    <location>
        <begin position="5"/>
        <end position="122"/>
    </location>
</feature>
<dbReference type="PROSITE" id="PS50110">
    <property type="entry name" value="RESPONSE_REGULATORY"/>
    <property type="match status" value="1"/>
</dbReference>
<dbReference type="EMBL" id="JACOPQ010000022">
    <property type="protein sequence ID" value="MBC5738786.1"/>
    <property type="molecule type" value="Genomic_DNA"/>
</dbReference>
<dbReference type="AlphaFoldDB" id="A0A8J6MEX6"/>
<dbReference type="Gene3D" id="3.40.50.2300">
    <property type="match status" value="1"/>
</dbReference>
<comment type="caution">
    <text evidence="10">The sequence shown here is derived from an EMBL/GenBank/DDBJ whole genome shotgun (WGS) entry which is preliminary data.</text>
</comment>
<keyword evidence="11" id="KW-1185">Reference proteome</keyword>
<dbReference type="PANTHER" id="PTHR48111">
    <property type="entry name" value="REGULATOR OF RPOS"/>
    <property type="match status" value="1"/>
</dbReference>
<evidence type="ECO:0000256" key="6">
    <source>
        <dbReference type="ARBA" id="ARBA00023163"/>
    </source>
</evidence>
<dbReference type="GO" id="GO:0003700">
    <property type="term" value="F:DNA-binding transcription factor activity"/>
    <property type="evidence" value="ECO:0007669"/>
    <property type="project" value="InterPro"/>
</dbReference>
<keyword evidence="2 8" id="KW-0597">Phosphoprotein</keyword>
<dbReference type="Pfam" id="PF08769">
    <property type="entry name" value="Spo0A_C"/>
    <property type="match status" value="1"/>
</dbReference>
<dbReference type="SUPFAM" id="SSF46894">
    <property type="entry name" value="C-terminal effector domain of the bipartite response regulators"/>
    <property type="match status" value="1"/>
</dbReference>
<dbReference type="SMART" id="SM00448">
    <property type="entry name" value="REC"/>
    <property type="match status" value="1"/>
</dbReference>
<dbReference type="CDD" id="cd17536">
    <property type="entry name" value="REC_YesN-like"/>
    <property type="match status" value="1"/>
</dbReference>
<keyword evidence="6" id="KW-0804">Transcription</keyword>
<evidence type="ECO:0000256" key="3">
    <source>
        <dbReference type="ARBA" id="ARBA00023012"/>
    </source>
</evidence>
<dbReference type="GO" id="GO:0005509">
    <property type="term" value="F:calcium ion binding"/>
    <property type="evidence" value="ECO:0007669"/>
    <property type="project" value="InterPro"/>
</dbReference>
<dbReference type="RefSeq" id="WP_155151251.1">
    <property type="nucleotide sequence ID" value="NZ_JACOPQ010000022.1"/>
</dbReference>
<evidence type="ECO:0000256" key="2">
    <source>
        <dbReference type="ARBA" id="ARBA00022553"/>
    </source>
</evidence>
<dbReference type="InterPro" id="IPR036388">
    <property type="entry name" value="WH-like_DNA-bd_sf"/>
</dbReference>
<evidence type="ECO:0000256" key="1">
    <source>
        <dbReference type="ARBA" id="ARBA00018672"/>
    </source>
</evidence>
<dbReference type="GO" id="GO:0000156">
    <property type="term" value="F:phosphorelay response regulator activity"/>
    <property type="evidence" value="ECO:0007669"/>
    <property type="project" value="TreeGrafter"/>
</dbReference>
<dbReference type="GO" id="GO:0042173">
    <property type="term" value="P:regulation of sporulation resulting in formation of a cellular spore"/>
    <property type="evidence" value="ECO:0007669"/>
    <property type="project" value="InterPro"/>
</dbReference>
<evidence type="ECO:0000256" key="7">
    <source>
        <dbReference type="ARBA" id="ARBA00024867"/>
    </source>
</evidence>
<dbReference type="InterPro" id="IPR016032">
    <property type="entry name" value="Sig_transdc_resp-reg_C-effctor"/>
</dbReference>
<name>A0A8J6MEX6_9FIRM</name>
<feature type="modified residue" description="4-aspartylphosphate" evidence="8">
    <location>
        <position position="56"/>
    </location>
</feature>
<sequence>MRDIQVLLVEDNCSTCALMRAFFDQADGLTVCGEAHDGWEGLELLREKRPDLVLLDLIMPGMDGLEFLRAAAGETGKRPKVIVLSGVVADEYVQQACRLGASYYLVKPVNLTELAGRIDTLFPKQTEQSDPGLAAWALLRLGADRESLGYRDARYALGLLAEDGGMQMKKIYLDTAEAFSTTYSRVEKNLRTLIKNIHKTGGGFYEKTLGFADREKPPDNGSFLRALAEEIRKKK</sequence>
<gene>
    <name evidence="10" type="ORF">H8S62_17390</name>
</gene>
<evidence type="ECO:0000256" key="4">
    <source>
        <dbReference type="ARBA" id="ARBA00023015"/>
    </source>
</evidence>
<dbReference type="Pfam" id="PF00072">
    <property type="entry name" value="Response_reg"/>
    <property type="match status" value="1"/>
</dbReference>
<dbReference type="InterPro" id="IPR039420">
    <property type="entry name" value="WalR-like"/>
</dbReference>
<keyword evidence="5" id="KW-0238">DNA-binding</keyword>
<proteinExistence type="predicted"/>
<protein>
    <recommendedName>
        <fullName evidence="1">Stage 0 sporulation protein A homolog</fullName>
    </recommendedName>
</protein>
<dbReference type="InterPro" id="IPR011006">
    <property type="entry name" value="CheY-like_superfamily"/>
</dbReference>
<organism evidence="10 11">
    <name type="scientific">Lawsonibacter faecis</name>
    <dbReference type="NCBI Taxonomy" id="2763052"/>
    <lineage>
        <taxon>Bacteria</taxon>
        <taxon>Bacillati</taxon>
        <taxon>Bacillota</taxon>
        <taxon>Clostridia</taxon>
        <taxon>Eubacteriales</taxon>
        <taxon>Oscillospiraceae</taxon>
        <taxon>Lawsonibacter</taxon>
    </lineage>
</organism>